<keyword evidence="8 10" id="KW-0131">Cell cycle</keyword>
<evidence type="ECO:0000256" key="7">
    <source>
        <dbReference type="ARBA" id="ARBA00023136"/>
    </source>
</evidence>
<dbReference type="InterPro" id="IPR007235">
    <property type="entry name" value="Glyco_trans_28_C"/>
</dbReference>
<dbReference type="GO" id="GO:0005975">
    <property type="term" value="P:carbohydrate metabolic process"/>
    <property type="evidence" value="ECO:0007669"/>
    <property type="project" value="InterPro"/>
</dbReference>
<dbReference type="EMBL" id="ADOG01000001">
    <property type="protein sequence ID" value="EFM93009.1"/>
    <property type="molecule type" value="Genomic_DNA"/>
</dbReference>
<feature type="domain" description="Glycosyl transferase family 28 C-terminal" evidence="12">
    <location>
        <begin position="243"/>
        <end position="402"/>
    </location>
</feature>
<keyword evidence="7 10" id="KW-0472">Membrane</keyword>
<dbReference type="PANTHER" id="PTHR21015">
    <property type="entry name" value="UDP-N-ACETYLGLUCOSAMINE--N-ACETYLMURAMYL-(PENTAPEPTIDE) PYROPHOSPHORYL-UNDECAPRENOL N-ACETYLGLUCOSAMINE TRANSFERASE 1"/>
    <property type="match status" value="1"/>
</dbReference>
<evidence type="ECO:0000256" key="8">
    <source>
        <dbReference type="ARBA" id="ARBA00023306"/>
    </source>
</evidence>
<comment type="similarity">
    <text evidence="10">Belongs to the glycosyltransferase 28 family. MurG subfamily.</text>
</comment>
<comment type="pathway">
    <text evidence="10">Cell wall biogenesis; peptidoglycan biosynthesis.</text>
</comment>
<dbReference type="PANTHER" id="PTHR21015:SF22">
    <property type="entry name" value="GLYCOSYLTRANSFERASE"/>
    <property type="match status" value="1"/>
</dbReference>
<comment type="caution">
    <text evidence="13">The sequence shown here is derived from an EMBL/GenBank/DDBJ whole genome shotgun (WGS) entry which is preliminary data.</text>
</comment>
<evidence type="ECO:0000256" key="10">
    <source>
        <dbReference type="HAMAP-Rule" id="MF_00033"/>
    </source>
</evidence>
<dbReference type="GO" id="GO:0050511">
    <property type="term" value="F:undecaprenyldiphospho-muramoylpentapeptide beta-N-acetylglucosaminyltransferase activity"/>
    <property type="evidence" value="ECO:0007669"/>
    <property type="project" value="UniProtKB-UniRule"/>
</dbReference>
<keyword evidence="3 10" id="KW-0328">Glycosyltransferase</keyword>
<keyword evidence="4 10" id="KW-0808">Transferase</keyword>
<feature type="binding site" evidence="10">
    <location>
        <begin position="319"/>
        <end position="324"/>
    </location>
    <ligand>
        <name>UDP-N-acetyl-alpha-D-glucosamine</name>
        <dbReference type="ChEBI" id="CHEBI:57705"/>
    </ligand>
</feature>
<dbReference type="Gene3D" id="3.40.50.2000">
    <property type="entry name" value="Glycogen Phosphorylase B"/>
    <property type="match status" value="2"/>
</dbReference>
<feature type="binding site" evidence="10">
    <location>
        <position position="185"/>
    </location>
    <ligand>
        <name>UDP-N-acetyl-alpha-D-glucosamine</name>
        <dbReference type="ChEBI" id="CHEBI:57705"/>
    </ligand>
</feature>
<evidence type="ECO:0000259" key="11">
    <source>
        <dbReference type="Pfam" id="PF03033"/>
    </source>
</evidence>
<feature type="binding site" evidence="10">
    <location>
        <begin position="73"/>
        <end position="75"/>
    </location>
    <ligand>
        <name>UDP-N-acetyl-alpha-D-glucosamine</name>
        <dbReference type="ChEBI" id="CHEBI:57705"/>
    </ligand>
</feature>
<evidence type="ECO:0000313" key="14">
    <source>
        <dbReference type="Proteomes" id="UP000005341"/>
    </source>
</evidence>
<dbReference type="NCBIfam" id="TIGR01133">
    <property type="entry name" value="murG"/>
    <property type="match status" value="1"/>
</dbReference>
<dbReference type="GO" id="GO:0009252">
    <property type="term" value="P:peptidoglycan biosynthetic process"/>
    <property type="evidence" value="ECO:0007669"/>
    <property type="project" value="UniProtKB-UniRule"/>
</dbReference>
<reference evidence="13 14" key="1">
    <citation type="journal article" date="2010" name="J. Bacteriol.">
        <title>Comparative genomic characterization of Actinobacillus pleuropneumoniae.</title>
        <authorList>
            <person name="Xu Z."/>
            <person name="Chen X."/>
            <person name="Li L."/>
            <person name="Li T."/>
            <person name="Wang S."/>
            <person name="Chen H."/>
            <person name="Zhou R."/>
        </authorList>
    </citation>
    <scope>NUCLEOTIDE SEQUENCE [LARGE SCALE GENOMIC DNA]</scope>
    <source>
        <strain evidence="13 14">Femo</strain>
    </source>
</reference>
<evidence type="ECO:0000256" key="9">
    <source>
        <dbReference type="ARBA" id="ARBA00023316"/>
    </source>
</evidence>
<feature type="binding site" evidence="10">
    <location>
        <position position="344"/>
    </location>
    <ligand>
        <name>UDP-N-acetyl-alpha-D-glucosamine</name>
        <dbReference type="ChEBI" id="CHEBI:57705"/>
    </ligand>
</feature>
<evidence type="ECO:0000256" key="3">
    <source>
        <dbReference type="ARBA" id="ARBA00022676"/>
    </source>
</evidence>
<feature type="binding site" evidence="10">
    <location>
        <position position="249"/>
    </location>
    <ligand>
        <name>UDP-N-acetyl-alpha-D-glucosamine</name>
        <dbReference type="ChEBI" id="CHEBI:57705"/>
    </ligand>
</feature>
<sequence length="412" mass="44641">MDTLKLKRVKINKRSEFAKNLQKLTAFFFRKLSISCTITTICLKKVSQAVDSAQKFVKEIKMAKKLLVMAGGTGGHVFPAIAVARELQKQGWEIRWLGTKDRMEADLVPKHGIPIEFIQISGLKGKGIGALLKAPFAIFKAVMQARKIIKNYQPDAVLGMGGYVSGPGGIAAKLCGVPVILHEQNAVAGLTNVWLSKIACRVLQAFPTAFPNAEVVGNPVREDLAQLEAPEIRFAERGYPINILVMGGSQGARVINQTVPEVAKQLGNNVFISHQVGKGNLGGVEEIYQATGNGIAAEFIDDMAQAYSWADLVICRSGALTVCEIAAAGLPAIFVPYQHKDRQQYLNATYLADGGAAIIIEQQDFTPQTLLNVLQPLIADRRKLTEMAVKARAKATPTAAQRVAEVIIEQAK</sequence>
<evidence type="ECO:0000256" key="5">
    <source>
        <dbReference type="ARBA" id="ARBA00022960"/>
    </source>
</evidence>
<keyword evidence="6 10" id="KW-0573">Peptidoglycan synthesis</keyword>
<dbReference type="Pfam" id="PF04101">
    <property type="entry name" value="Glyco_tran_28_C"/>
    <property type="match status" value="1"/>
</dbReference>
<dbReference type="Pfam" id="PF03033">
    <property type="entry name" value="Glyco_transf_28"/>
    <property type="match status" value="1"/>
</dbReference>
<evidence type="ECO:0000256" key="4">
    <source>
        <dbReference type="ARBA" id="ARBA00022679"/>
    </source>
</evidence>
<protein>
    <recommendedName>
        <fullName evidence="10">UDP-N-acetylglucosamine--N-acetylmuramyl-(pentapeptide) pyrophosphoryl-undecaprenol N-acetylglucosamine transferase</fullName>
        <ecNumber evidence="10">2.4.1.227</ecNumber>
    </recommendedName>
    <alternativeName>
        <fullName evidence="10">Undecaprenyl-PP-MurNAc-pentapeptide-UDPGlcNAc GlcNAc transferase</fullName>
    </alternativeName>
</protein>
<dbReference type="InterPro" id="IPR006009">
    <property type="entry name" value="GlcNAc_MurG"/>
</dbReference>
<evidence type="ECO:0000256" key="6">
    <source>
        <dbReference type="ARBA" id="ARBA00022984"/>
    </source>
</evidence>
<feature type="binding site" evidence="10">
    <location>
        <position position="300"/>
    </location>
    <ligand>
        <name>UDP-N-acetyl-alpha-D-glucosamine</name>
        <dbReference type="ChEBI" id="CHEBI:57705"/>
    </ligand>
</feature>
<evidence type="ECO:0000256" key="2">
    <source>
        <dbReference type="ARBA" id="ARBA00022618"/>
    </source>
</evidence>
<comment type="subcellular location">
    <subcellularLocation>
        <location evidence="10">Cell membrane</location>
        <topology evidence="10">Peripheral membrane protein</topology>
        <orientation evidence="10">Cytoplasmic side</orientation>
    </subcellularLocation>
</comment>
<dbReference type="Proteomes" id="UP000005341">
    <property type="component" value="Unassembled WGS sequence"/>
</dbReference>
<feature type="domain" description="Glycosyltransferase family 28 N-terminal" evidence="11">
    <location>
        <begin position="67"/>
        <end position="203"/>
    </location>
</feature>
<name>A0A828Q540_ACTPL</name>
<accession>A0A828Q540</accession>
<keyword evidence="2 10" id="KW-0132">Cell division</keyword>
<comment type="function">
    <text evidence="10">Cell wall formation. Catalyzes the transfer of a GlcNAc subunit on undecaprenyl-pyrophosphoryl-MurNAc-pentapeptide (lipid intermediate I) to form undecaprenyl-pyrophosphoryl-MurNAc-(pentapeptide)GlcNAc (lipid intermediate II).</text>
</comment>
<dbReference type="AlphaFoldDB" id="A0A828Q540"/>
<dbReference type="GO" id="GO:0051301">
    <property type="term" value="P:cell division"/>
    <property type="evidence" value="ECO:0007669"/>
    <property type="project" value="UniProtKB-KW"/>
</dbReference>
<dbReference type="SUPFAM" id="SSF53756">
    <property type="entry name" value="UDP-Glycosyltransferase/glycogen phosphorylase"/>
    <property type="match status" value="1"/>
</dbReference>
<dbReference type="InterPro" id="IPR004276">
    <property type="entry name" value="GlycoTrans_28_N"/>
</dbReference>
<dbReference type="UniPathway" id="UPA00219"/>
<evidence type="ECO:0000256" key="1">
    <source>
        <dbReference type="ARBA" id="ARBA00022475"/>
    </source>
</evidence>
<keyword evidence="9 10" id="KW-0961">Cell wall biogenesis/degradation</keyword>
<dbReference type="EC" id="2.4.1.227" evidence="10"/>
<dbReference type="HAMAP" id="MF_00033">
    <property type="entry name" value="MurG"/>
    <property type="match status" value="1"/>
</dbReference>
<gene>
    <name evidence="10" type="primary">murG</name>
    <name evidence="13" type="ORF">appser6_630</name>
</gene>
<dbReference type="CDD" id="cd03785">
    <property type="entry name" value="GT28_MurG"/>
    <property type="match status" value="1"/>
</dbReference>
<feature type="binding site" evidence="10">
    <location>
        <position position="221"/>
    </location>
    <ligand>
        <name>UDP-N-acetyl-alpha-D-glucosamine</name>
        <dbReference type="ChEBI" id="CHEBI:57705"/>
    </ligand>
</feature>
<dbReference type="GO" id="GO:0071555">
    <property type="term" value="P:cell wall organization"/>
    <property type="evidence" value="ECO:0007669"/>
    <property type="project" value="UniProtKB-KW"/>
</dbReference>
<evidence type="ECO:0000259" key="12">
    <source>
        <dbReference type="Pfam" id="PF04101"/>
    </source>
</evidence>
<evidence type="ECO:0000313" key="13">
    <source>
        <dbReference type="EMBL" id="EFM93009.1"/>
    </source>
</evidence>
<dbReference type="GO" id="GO:0008360">
    <property type="term" value="P:regulation of cell shape"/>
    <property type="evidence" value="ECO:0007669"/>
    <property type="project" value="UniProtKB-KW"/>
</dbReference>
<proteinExistence type="inferred from homology"/>
<keyword evidence="1 10" id="KW-1003">Cell membrane</keyword>
<organism evidence="13 14">
    <name type="scientific">Actinobacillus pleuropneumoniae serovar 6 str. Femo</name>
    <dbReference type="NCBI Taxonomy" id="754256"/>
    <lineage>
        <taxon>Bacteria</taxon>
        <taxon>Pseudomonadati</taxon>
        <taxon>Pseudomonadota</taxon>
        <taxon>Gammaproteobacteria</taxon>
        <taxon>Pasteurellales</taxon>
        <taxon>Pasteurellaceae</taxon>
        <taxon>Actinobacillus</taxon>
    </lineage>
</organism>
<keyword evidence="5 10" id="KW-0133">Cell shape</keyword>
<dbReference type="GO" id="GO:0005886">
    <property type="term" value="C:plasma membrane"/>
    <property type="evidence" value="ECO:0007669"/>
    <property type="project" value="UniProtKB-SubCell"/>
</dbReference>
<comment type="catalytic activity">
    <reaction evidence="10">
        <text>di-trans,octa-cis-undecaprenyl diphospho-N-acetyl-alpha-D-muramoyl-L-alanyl-D-glutamyl-meso-2,6-diaminopimeloyl-D-alanyl-D-alanine + UDP-N-acetyl-alpha-D-glucosamine = di-trans,octa-cis-undecaprenyl diphospho-[N-acetyl-alpha-D-glucosaminyl-(1-&gt;4)]-N-acetyl-alpha-D-muramoyl-L-alanyl-D-glutamyl-meso-2,6-diaminopimeloyl-D-alanyl-D-alanine + UDP + H(+)</text>
        <dbReference type="Rhea" id="RHEA:31227"/>
        <dbReference type="ChEBI" id="CHEBI:15378"/>
        <dbReference type="ChEBI" id="CHEBI:57705"/>
        <dbReference type="ChEBI" id="CHEBI:58223"/>
        <dbReference type="ChEBI" id="CHEBI:61387"/>
        <dbReference type="ChEBI" id="CHEBI:61388"/>
        <dbReference type="EC" id="2.4.1.227"/>
    </reaction>
</comment>